<feature type="repeat" description="WD" evidence="3">
    <location>
        <begin position="1033"/>
        <end position="1067"/>
    </location>
</feature>
<comment type="caution">
    <text evidence="6">The sequence shown here is derived from an EMBL/GenBank/DDBJ whole genome shotgun (WGS) entry which is preliminary data.</text>
</comment>
<proteinExistence type="predicted"/>
<dbReference type="InterPro" id="IPR020472">
    <property type="entry name" value="WD40_PAC1"/>
</dbReference>
<dbReference type="InterPro" id="IPR007111">
    <property type="entry name" value="NACHT_NTPase"/>
</dbReference>
<dbReference type="SUPFAM" id="SSF50978">
    <property type="entry name" value="WD40 repeat-like"/>
    <property type="match status" value="3"/>
</dbReference>
<feature type="repeat" description="WD" evidence="3">
    <location>
        <begin position="990"/>
        <end position="1031"/>
    </location>
</feature>
<evidence type="ECO:0000256" key="1">
    <source>
        <dbReference type="ARBA" id="ARBA00022574"/>
    </source>
</evidence>
<feature type="domain" description="NACHT" evidence="5">
    <location>
        <begin position="236"/>
        <end position="381"/>
    </location>
</feature>
<evidence type="ECO:0000256" key="2">
    <source>
        <dbReference type="ARBA" id="ARBA00022737"/>
    </source>
</evidence>
<dbReference type="PRINTS" id="PR00320">
    <property type="entry name" value="GPROTEINBRPT"/>
</dbReference>
<dbReference type="OrthoDB" id="538223at2759"/>
<dbReference type="SUPFAM" id="SSF52540">
    <property type="entry name" value="P-loop containing nucleoside triphosphate hydrolases"/>
    <property type="match status" value="1"/>
</dbReference>
<evidence type="ECO:0000256" key="3">
    <source>
        <dbReference type="PROSITE-ProRule" id="PRU00221"/>
    </source>
</evidence>
<accession>A0A8H7HYK0</accession>
<dbReference type="PROSITE" id="PS50294">
    <property type="entry name" value="WD_REPEATS_REGION"/>
    <property type="match status" value="8"/>
</dbReference>
<keyword evidence="1 3" id="KW-0853">WD repeat</keyword>
<dbReference type="Pfam" id="PF24883">
    <property type="entry name" value="NPHP3_N"/>
    <property type="match status" value="1"/>
</dbReference>
<dbReference type="InterPro" id="IPR027417">
    <property type="entry name" value="P-loop_NTPase"/>
</dbReference>
<keyword evidence="2" id="KW-0677">Repeat</keyword>
<dbReference type="CDD" id="cd00200">
    <property type="entry name" value="WD40"/>
    <property type="match status" value="2"/>
</dbReference>
<dbReference type="PROSITE" id="PS00678">
    <property type="entry name" value="WD_REPEATS_1"/>
    <property type="match status" value="6"/>
</dbReference>
<dbReference type="PROSITE" id="PS50837">
    <property type="entry name" value="NACHT"/>
    <property type="match status" value="1"/>
</dbReference>
<feature type="repeat" description="WD" evidence="3">
    <location>
        <begin position="1166"/>
        <end position="1207"/>
    </location>
</feature>
<dbReference type="Gene3D" id="3.40.50.300">
    <property type="entry name" value="P-loop containing nucleotide triphosphate hydrolases"/>
    <property type="match status" value="1"/>
</dbReference>
<evidence type="ECO:0000313" key="6">
    <source>
        <dbReference type="EMBL" id="KAF8711807.1"/>
    </source>
</evidence>
<feature type="repeat" description="WD" evidence="3">
    <location>
        <begin position="1342"/>
        <end position="1383"/>
    </location>
</feature>
<organism evidence="6 7">
    <name type="scientific">Rhizoctonia solani</name>
    <dbReference type="NCBI Taxonomy" id="456999"/>
    <lineage>
        <taxon>Eukaryota</taxon>
        <taxon>Fungi</taxon>
        <taxon>Dikarya</taxon>
        <taxon>Basidiomycota</taxon>
        <taxon>Agaricomycotina</taxon>
        <taxon>Agaricomycetes</taxon>
        <taxon>Cantharellales</taxon>
        <taxon>Ceratobasidiaceae</taxon>
        <taxon>Rhizoctonia</taxon>
    </lineage>
</organism>
<reference evidence="6" key="1">
    <citation type="submission" date="2020-09" db="EMBL/GenBank/DDBJ databases">
        <title>Comparative genome analyses of four rice-infecting Rhizoctonia solani isolates reveal extensive enrichment of homogalacturonan modification genes.</title>
        <authorList>
            <person name="Lee D.-Y."/>
            <person name="Jeon J."/>
            <person name="Kim K.-T."/>
            <person name="Cheong K."/>
            <person name="Song H."/>
            <person name="Choi G."/>
            <person name="Ko J."/>
            <person name="Opiyo S.O."/>
            <person name="Zuo S."/>
            <person name="Madhav S."/>
            <person name="Lee Y.-H."/>
            <person name="Wang G.-L."/>
        </authorList>
    </citation>
    <scope>NUCLEOTIDE SEQUENCE</scope>
    <source>
        <strain evidence="6">AG1-IA WGL</strain>
    </source>
</reference>
<evidence type="ECO:0000259" key="5">
    <source>
        <dbReference type="PROSITE" id="PS50837"/>
    </source>
</evidence>
<sequence length="1473" mass="162369">MSLLSLREALNRSKDKWKKRFSMGSKSTTTGATDYPSASRDAWHEIRSLLDQLEFGAGVFGPLKSVIGGLIRCIDAYEQDLSDKQREHKALRNRISVVLKDIAECMNSPMVYTMTDSVKLICADIEIELKAVEERQGQRTGRKLVDAMDGLDRVTEGYERIQQHLERLTLNLNLGMLKGITEQAMELKLAKLSPSMSAIYNSAESDDIKRGSCTPGTRKPQIDLLLEWAHTPDAGKTCWMNGMAGTGKTTIAYSVCSGLEKASQLGASFFCSRVIPECRQVRRIIPSIAYQLARFSLPFRCVLARVLELDPDAHTRALRIQYQKLLVDPLTEVRGSLPMDLIVVIDALDECENEDSVGELLDLFLSSAHSLPVRFLVSSRPEREIAQRLSGQVNKNGEAVLVLHDLDSDTVKADIATYLRHELKHIPLDDAQWSSIIASCGVLFIYASTTCRYIKEAHAVDTLDEAVSAIVDTSSNASNQEGGNPIDQLYLTILTAAFESPRMNTPNKIRMQKLLETVICVTEPITTDALAALLDLKSAKQVDGLLQPLRSVLNIAPITRLVATLHASFPDFMLSEYRSAPFHCKPATRHLAIAEACLQIIDATEPKHNICGLSSSYMFDDEVPDLKERVIQNIPFVLTYTCRYWSTHLSLGEYHDKLMDHVRNFFSKRLLLWMEIMSLTKHIGYGMIVIRDAEKWCYEKAAPVDITKLVHDAWEFVSVYANHPIRQSTPHIYTSMLPFWPSSRPVSTIYMPRTAGLVKPKGSAMNQRRLALLATWNISSAWIESIGLSADGTRLVVPTEDGIDILDTTTGNSIRSLTNEHTKNIRSVTISPDGSRVAFGSRHSALQLWSINDGDNIIELLPSLCVGIGSIAFSPDGSSIACGLSDGDLYIHVLQPEARILGPLKGHIRHIHSVAFSPDGLYLASGSWGDTIRIWDVRTGKMAGQPFDNHASYVLSLCFSPDGSCLASSSSDGTVRIWDLKSRLTPPEPLSRHLRNLKCIAFSPNGVLVACGSADKTIRVYDAHTGQAVLGPLEGHTDEVDSIIFFPDSSRIFSCSRDGTIRIWNVEDLATDGADSLSTSLVLPQPIYSIRYSHDGLRVASGSENGDIHVWNAETGELVLGPLCGHRGTVRSLDYSSKNTHIASASADYTVRIWDTETGKDIHGPMRGHTGQVACVRFSPDGSIIASGSIDYTLRLWDVASGREIGKFFQEELQISSVGFSPDGQQIVLGIGSGSIAVIDRHTCDTLLGPIFVSEGGVHSVEFSPDGVYILSGSYYAHGAELQLLDVQTGQQLIALQENDTIYDTLLSASFSPNSRYITSCYANYRIHVWDVQAGKPILNSMRGHIGKISCLQFSPDNSHVVSCSHDQTIRFWDVSSCKTTVQEHAEMEAADSDHEAAATQDTDDNSSLNSLSLEHDGWVIDSQDRRLIWVPSNLYLSLALPPNDLVISEGGCFKLDLDGAKFGEAWAECYRP</sequence>
<dbReference type="SMART" id="SM00320">
    <property type="entry name" value="WD40"/>
    <property type="match status" value="13"/>
</dbReference>
<name>A0A8H7HYK0_9AGAM</name>
<gene>
    <name evidence="6" type="ORF">RHS03_01406</name>
</gene>
<feature type="repeat" description="WD" evidence="3">
    <location>
        <begin position="904"/>
        <end position="945"/>
    </location>
</feature>
<feature type="region of interest" description="Disordered" evidence="4">
    <location>
        <begin position="1389"/>
        <end position="1408"/>
    </location>
</feature>
<dbReference type="InterPro" id="IPR050349">
    <property type="entry name" value="WD_LIS1/nudF_dynein_reg"/>
</dbReference>
<feature type="repeat" description="WD" evidence="3">
    <location>
        <begin position="947"/>
        <end position="982"/>
    </location>
</feature>
<dbReference type="PANTHER" id="PTHR44129">
    <property type="entry name" value="WD REPEAT-CONTAINING PROTEIN POP1"/>
    <property type="match status" value="1"/>
</dbReference>
<dbReference type="Gene3D" id="2.130.10.10">
    <property type="entry name" value="YVTN repeat-like/Quinoprotein amine dehydrogenase"/>
    <property type="match status" value="5"/>
</dbReference>
<dbReference type="InterPro" id="IPR001680">
    <property type="entry name" value="WD40_rpt"/>
</dbReference>
<dbReference type="InterPro" id="IPR056884">
    <property type="entry name" value="NPHP3-like_N"/>
</dbReference>
<dbReference type="InterPro" id="IPR036322">
    <property type="entry name" value="WD40_repeat_dom_sf"/>
</dbReference>
<evidence type="ECO:0000256" key="4">
    <source>
        <dbReference type="SAM" id="MobiDB-lite"/>
    </source>
</evidence>
<dbReference type="InterPro" id="IPR015943">
    <property type="entry name" value="WD40/YVTN_repeat-like_dom_sf"/>
</dbReference>
<dbReference type="PROSITE" id="PS50082">
    <property type="entry name" value="WD_REPEATS_2"/>
    <property type="match status" value="9"/>
</dbReference>
<dbReference type="Pfam" id="PF00400">
    <property type="entry name" value="WD40"/>
    <property type="match status" value="12"/>
</dbReference>
<dbReference type="EMBL" id="JACYCD010000045">
    <property type="protein sequence ID" value="KAF8711807.1"/>
    <property type="molecule type" value="Genomic_DNA"/>
</dbReference>
<dbReference type="Proteomes" id="UP000602905">
    <property type="component" value="Unassembled WGS sequence"/>
</dbReference>
<feature type="repeat" description="WD" evidence="3">
    <location>
        <begin position="1123"/>
        <end position="1164"/>
    </location>
</feature>
<evidence type="ECO:0000313" key="7">
    <source>
        <dbReference type="Proteomes" id="UP000602905"/>
    </source>
</evidence>
<protein>
    <submittedName>
        <fullName evidence="6">Ribosomal large subunit assembly</fullName>
    </submittedName>
</protein>
<dbReference type="InterPro" id="IPR019775">
    <property type="entry name" value="WD40_repeat_CS"/>
</dbReference>
<feature type="repeat" description="WD" evidence="3">
    <location>
        <begin position="818"/>
        <end position="859"/>
    </location>
</feature>
<feature type="non-terminal residue" evidence="6">
    <location>
        <position position="1473"/>
    </location>
</feature>
<feature type="repeat" description="WD" evidence="3">
    <location>
        <begin position="1087"/>
        <end position="1121"/>
    </location>
</feature>